<keyword evidence="9" id="KW-1185">Reference proteome</keyword>
<gene>
    <name evidence="8" type="ORF">IX83_07875</name>
</gene>
<dbReference type="InterPro" id="IPR048328">
    <property type="entry name" value="Dyp_perox_C"/>
</dbReference>
<evidence type="ECO:0000313" key="9">
    <source>
        <dbReference type="Proteomes" id="UP000028945"/>
    </source>
</evidence>
<dbReference type="GO" id="GO:0046872">
    <property type="term" value="F:metal ion binding"/>
    <property type="evidence" value="ECO:0007669"/>
    <property type="project" value="UniProtKB-KW"/>
</dbReference>
<dbReference type="PANTHER" id="PTHR30521:SF0">
    <property type="entry name" value="DYP-TYPE PEROXIDASE FAMILY PROTEIN"/>
    <property type="match status" value="1"/>
</dbReference>
<feature type="domain" description="Dyp-type peroxidase C-terminal" evidence="7">
    <location>
        <begin position="128"/>
        <end position="286"/>
    </location>
</feature>
<dbReference type="OrthoDB" id="3251355at2"/>
<evidence type="ECO:0000256" key="1">
    <source>
        <dbReference type="ARBA" id="ARBA00001970"/>
    </source>
</evidence>
<dbReference type="KEGG" id="bpsi:IX83_07875"/>
<dbReference type="PROSITE" id="PS51404">
    <property type="entry name" value="DYP_PEROXIDASE"/>
    <property type="match status" value="1"/>
</dbReference>
<dbReference type="GO" id="GO:0005829">
    <property type="term" value="C:cytosol"/>
    <property type="evidence" value="ECO:0007669"/>
    <property type="project" value="TreeGrafter"/>
</dbReference>
<evidence type="ECO:0000256" key="3">
    <source>
        <dbReference type="ARBA" id="ARBA00022723"/>
    </source>
</evidence>
<reference evidence="8 9" key="1">
    <citation type="journal article" date="2014" name="BMC Genomics">
        <title>A genomic perspective on a new bacterial genus and species from the Alcaligenaceae family, Basilea psittacipulmonis.</title>
        <authorList>
            <person name="Whiteson K.L."/>
            <person name="Hernandez D."/>
            <person name="Lazarevic V."/>
            <person name="Gaia N."/>
            <person name="Farinelli L."/>
            <person name="Francois P."/>
            <person name="Pilo P."/>
            <person name="Frey J."/>
            <person name="Schrenzel J."/>
        </authorList>
    </citation>
    <scope>NUCLEOTIDE SEQUENCE [LARGE SCALE GENOMIC DNA]</scope>
    <source>
        <strain evidence="8 9">DSM 24701</strain>
    </source>
</reference>
<comment type="cofactor">
    <cofactor evidence="1">
        <name>heme b</name>
        <dbReference type="ChEBI" id="CHEBI:60344"/>
    </cofactor>
</comment>
<sequence>MQPGIMVDPKKNGRYLTFDLDLTCTDRLIEGLKTLQSLADGDQVIVGIGHIVLAYLKKEIPGFRPFPVYPNALVDAPIVPAAVWIWLRDDDQGNLVRLAHKIKTQLKPVFILKNEVPAFMHHEQGTTDNRDLSGYIDGTENPQGDDAKAAAVLSGLGAGLDGSTFMAVQQWEHDLDKLAGLMARHETDAIIGRRLSDNEQIDDRPASSHVSRTDQESFEPEAHIFRNSMPWSIGERSGLMFSSFVNRQAAFNVQWRRMVGVEDGITDGLFKFTRPISSTCFWMPPMKDGKIDLSFLIG</sequence>
<protein>
    <recommendedName>
        <fullName evidence="7">Dyp-type peroxidase C-terminal domain-containing protein</fullName>
    </recommendedName>
</protein>
<dbReference type="NCBIfam" id="TIGR01413">
    <property type="entry name" value="Dyp_perox_fam"/>
    <property type="match status" value="1"/>
</dbReference>
<dbReference type="GO" id="GO:0020037">
    <property type="term" value="F:heme binding"/>
    <property type="evidence" value="ECO:0007669"/>
    <property type="project" value="InterPro"/>
</dbReference>
<dbReference type="RefSeq" id="WP_038500992.1">
    <property type="nucleotide sequence ID" value="NZ_AFWK01000023.1"/>
</dbReference>
<evidence type="ECO:0000256" key="2">
    <source>
        <dbReference type="ARBA" id="ARBA00022559"/>
    </source>
</evidence>
<dbReference type="AlphaFoldDB" id="A0A077DGF2"/>
<dbReference type="SUPFAM" id="SSF54909">
    <property type="entry name" value="Dimeric alpha+beta barrel"/>
    <property type="match status" value="1"/>
</dbReference>
<proteinExistence type="predicted"/>
<accession>A0A077DGF2</accession>
<dbReference type="InterPro" id="IPR011008">
    <property type="entry name" value="Dimeric_a/b-barrel"/>
</dbReference>
<feature type="region of interest" description="Disordered" evidence="6">
    <location>
        <begin position="194"/>
        <end position="217"/>
    </location>
</feature>
<organism evidence="8 9">
    <name type="scientific">Basilea psittacipulmonis DSM 24701</name>
    <dbReference type="NCBI Taxonomy" id="1072685"/>
    <lineage>
        <taxon>Bacteria</taxon>
        <taxon>Pseudomonadati</taxon>
        <taxon>Pseudomonadota</taxon>
        <taxon>Betaproteobacteria</taxon>
        <taxon>Burkholderiales</taxon>
        <taxon>Alcaligenaceae</taxon>
        <taxon>Basilea</taxon>
    </lineage>
</organism>
<evidence type="ECO:0000313" key="8">
    <source>
        <dbReference type="EMBL" id="AIL33221.1"/>
    </source>
</evidence>
<evidence type="ECO:0000256" key="6">
    <source>
        <dbReference type="SAM" id="MobiDB-lite"/>
    </source>
</evidence>
<dbReference type="GO" id="GO:0004601">
    <property type="term" value="F:peroxidase activity"/>
    <property type="evidence" value="ECO:0007669"/>
    <property type="project" value="UniProtKB-KW"/>
</dbReference>
<dbReference type="Pfam" id="PF20628">
    <property type="entry name" value="Dyp_perox_C"/>
    <property type="match status" value="1"/>
</dbReference>
<evidence type="ECO:0000259" key="7">
    <source>
        <dbReference type="Pfam" id="PF20628"/>
    </source>
</evidence>
<keyword evidence="5" id="KW-0408">Iron</keyword>
<evidence type="ECO:0000256" key="4">
    <source>
        <dbReference type="ARBA" id="ARBA00023002"/>
    </source>
</evidence>
<dbReference type="STRING" id="1072685.IX83_07875"/>
<keyword evidence="2" id="KW-0575">Peroxidase</keyword>
<dbReference type="HOGENOM" id="CLU_044178_3_0_4"/>
<dbReference type="InterPro" id="IPR006314">
    <property type="entry name" value="Dyp_peroxidase"/>
</dbReference>
<keyword evidence="4" id="KW-0560">Oxidoreductase</keyword>
<dbReference type="PANTHER" id="PTHR30521">
    <property type="entry name" value="DEFERROCHELATASE/PEROXIDASE"/>
    <property type="match status" value="1"/>
</dbReference>
<keyword evidence="3" id="KW-0479">Metal-binding</keyword>
<dbReference type="EMBL" id="CP009238">
    <property type="protein sequence ID" value="AIL33221.1"/>
    <property type="molecule type" value="Genomic_DNA"/>
</dbReference>
<dbReference type="eggNOG" id="COG2837">
    <property type="taxonomic scope" value="Bacteria"/>
</dbReference>
<evidence type="ECO:0000256" key="5">
    <source>
        <dbReference type="ARBA" id="ARBA00023004"/>
    </source>
</evidence>
<dbReference type="Proteomes" id="UP000028945">
    <property type="component" value="Chromosome"/>
</dbReference>
<name>A0A077DGF2_9BURK</name>